<dbReference type="Proteomes" id="UP001479290">
    <property type="component" value="Unassembled WGS sequence"/>
</dbReference>
<gene>
    <name evidence="1" type="ORF">ABG768_007475</name>
</gene>
<dbReference type="EMBL" id="JAWDJR010000015">
    <property type="protein sequence ID" value="KAK9962093.1"/>
    <property type="molecule type" value="Genomic_DNA"/>
</dbReference>
<organism evidence="1 2">
    <name type="scientific">Culter alburnus</name>
    <name type="common">Topmouth culter</name>
    <dbReference type="NCBI Taxonomy" id="194366"/>
    <lineage>
        <taxon>Eukaryota</taxon>
        <taxon>Metazoa</taxon>
        <taxon>Chordata</taxon>
        <taxon>Craniata</taxon>
        <taxon>Vertebrata</taxon>
        <taxon>Euteleostomi</taxon>
        <taxon>Actinopterygii</taxon>
        <taxon>Neopterygii</taxon>
        <taxon>Teleostei</taxon>
        <taxon>Ostariophysi</taxon>
        <taxon>Cypriniformes</taxon>
        <taxon>Xenocyprididae</taxon>
        <taxon>Xenocypridinae</taxon>
        <taxon>Culter</taxon>
    </lineage>
</organism>
<evidence type="ECO:0000313" key="1">
    <source>
        <dbReference type="EMBL" id="KAK9962093.1"/>
    </source>
</evidence>
<reference evidence="1 2" key="1">
    <citation type="submission" date="2024-05" db="EMBL/GenBank/DDBJ databases">
        <title>A high-quality chromosomal-level genome assembly of Topmouth culter (Culter alburnus).</title>
        <authorList>
            <person name="Zhao H."/>
        </authorList>
    </citation>
    <scope>NUCLEOTIDE SEQUENCE [LARGE SCALE GENOMIC DNA]</scope>
    <source>
        <strain evidence="1">CATC2023</strain>
        <tissue evidence="1">Muscle</tissue>
    </source>
</reference>
<comment type="caution">
    <text evidence="1">The sequence shown here is derived from an EMBL/GenBank/DDBJ whole genome shotgun (WGS) entry which is preliminary data.</text>
</comment>
<sequence>MSWPEVRQRRKTKQFEYEGTEKTRSTAEELFKREFFLRLIDTALVTVENRFSNMEIFYELYGFLYSLDTMRSTEKEGKLDECCHRLEQRMDDIDAEDLKLESLDMESVIARFAEAKARKVRL</sequence>
<keyword evidence="2" id="KW-1185">Reference proteome</keyword>
<evidence type="ECO:0000313" key="2">
    <source>
        <dbReference type="Proteomes" id="UP001479290"/>
    </source>
</evidence>
<dbReference type="AlphaFoldDB" id="A0AAW1ZNC2"/>
<name>A0AAW1ZNC2_CULAL</name>
<proteinExistence type="predicted"/>
<protein>
    <submittedName>
        <fullName evidence="1">Uncharacterized protein</fullName>
    </submittedName>
</protein>
<accession>A0AAW1ZNC2</accession>